<dbReference type="GO" id="GO:0008320">
    <property type="term" value="F:protein transmembrane transporter activity"/>
    <property type="evidence" value="ECO:0007669"/>
    <property type="project" value="TreeGrafter"/>
</dbReference>
<reference evidence="5" key="1">
    <citation type="submission" date="2023-03" db="EMBL/GenBank/DDBJ databases">
        <authorList>
            <person name="Julca I."/>
        </authorList>
    </citation>
    <scope>NUCLEOTIDE SEQUENCE</scope>
</reference>
<keyword evidence="6" id="KW-1185">Reference proteome</keyword>
<dbReference type="Pfam" id="PF02466">
    <property type="entry name" value="Tim17"/>
    <property type="match status" value="1"/>
</dbReference>
<comment type="subcellular location">
    <subcellularLocation>
        <location evidence="1">Membrane</location>
        <topology evidence="1">Multi-pass membrane protein</topology>
    </subcellularLocation>
</comment>
<evidence type="ECO:0000256" key="1">
    <source>
        <dbReference type="ARBA" id="ARBA00004141"/>
    </source>
</evidence>
<evidence type="ECO:0000313" key="5">
    <source>
        <dbReference type="EMBL" id="CAI9102591.1"/>
    </source>
</evidence>
<evidence type="ECO:0000313" key="6">
    <source>
        <dbReference type="Proteomes" id="UP001161247"/>
    </source>
</evidence>
<gene>
    <name evidence="5" type="ORF">OLC1_LOCUS11917</name>
</gene>
<dbReference type="GO" id="GO:0030150">
    <property type="term" value="P:protein import into mitochondrial matrix"/>
    <property type="evidence" value="ECO:0007669"/>
    <property type="project" value="TreeGrafter"/>
</dbReference>
<dbReference type="InterPro" id="IPR045238">
    <property type="entry name" value="Tim23-like"/>
</dbReference>
<organism evidence="5 6">
    <name type="scientific">Oldenlandia corymbosa var. corymbosa</name>
    <dbReference type="NCBI Taxonomy" id="529605"/>
    <lineage>
        <taxon>Eukaryota</taxon>
        <taxon>Viridiplantae</taxon>
        <taxon>Streptophyta</taxon>
        <taxon>Embryophyta</taxon>
        <taxon>Tracheophyta</taxon>
        <taxon>Spermatophyta</taxon>
        <taxon>Magnoliopsida</taxon>
        <taxon>eudicotyledons</taxon>
        <taxon>Gunneridae</taxon>
        <taxon>Pentapetalae</taxon>
        <taxon>asterids</taxon>
        <taxon>lamiids</taxon>
        <taxon>Gentianales</taxon>
        <taxon>Rubiaceae</taxon>
        <taxon>Rubioideae</taxon>
        <taxon>Spermacoceae</taxon>
        <taxon>Hedyotis-Oldenlandia complex</taxon>
        <taxon>Oldenlandia</taxon>
    </lineage>
</organism>
<sequence>MSEFFSGSREKTQIQDDKINYTPTRVYNPYQNMEDPSKLQPFRVLYELPTSPEFLFEEEALKRRRSMSENLTYGTGWAYLTGALGGGIYGTVSALKAVETGESLKLVINRVLNSGGSGGRKFGNRLGVMGLMFSVLESSLYNLRGEDDALNYVAAGLATGAIFKAAAGPRSAAVAGGLGAVLGGAAVVGKKVVKRYAPI</sequence>
<proteinExistence type="predicted"/>
<evidence type="ECO:0000256" key="2">
    <source>
        <dbReference type="ARBA" id="ARBA00022692"/>
    </source>
</evidence>
<evidence type="ECO:0000256" key="3">
    <source>
        <dbReference type="ARBA" id="ARBA00022989"/>
    </source>
</evidence>
<dbReference type="PANTHER" id="PTHR15371">
    <property type="entry name" value="TIM23"/>
    <property type="match status" value="1"/>
</dbReference>
<keyword evidence="4" id="KW-0472">Membrane</keyword>
<accession>A0AAV1D5K6</accession>
<dbReference type="Proteomes" id="UP001161247">
    <property type="component" value="Chromosome 4"/>
</dbReference>
<dbReference type="AlphaFoldDB" id="A0AAV1D5K6"/>
<protein>
    <submittedName>
        <fullName evidence="5">OLC1v1000882C1</fullName>
    </submittedName>
</protein>
<dbReference type="GO" id="GO:0005744">
    <property type="term" value="C:TIM23 mitochondrial import inner membrane translocase complex"/>
    <property type="evidence" value="ECO:0007669"/>
    <property type="project" value="TreeGrafter"/>
</dbReference>
<keyword evidence="2" id="KW-0812">Transmembrane</keyword>
<dbReference type="EMBL" id="OX459121">
    <property type="protein sequence ID" value="CAI9102591.1"/>
    <property type="molecule type" value="Genomic_DNA"/>
</dbReference>
<evidence type="ECO:0000256" key="4">
    <source>
        <dbReference type="ARBA" id="ARBA00023136"/>
    </source>
</evidence>
<keyword evidence="3" id="KW-1133">Transmembrane helix</keyword>
<name>A0AAV1D5K6_OLDCO</name>
<dbReference type="PANTHER" id="PTHR15371:SF24">
    <property type="entry name" value="MITOCHONDRIAL IMPORT INNER MEMBRANE TRANSLOCASE SUBUNIT TIM23-3"/>
    <property type="match status" value="1"/>
</dbReference>